<feature type="chain" id="PRO_5045740815" description="Methyltransferase" evidence="1">
    <location>
        <begin position="20"/>
        <end position="278"/>
    </location>
</feature>
<organism evidence="2 3">
    <name type="scientific">Altererythrobacter arenosus</name>
    <dbReference type="NCBI Taxonomy" id="3032592"/>
    <lineage>
        <taxon>Bacteria</taxon>
        <taxon>Pseudomonadati</taxon>
        <taxon>Pseudomonadota</taxon>
        <taxon>Alphaproteobacteria</taxon>
        <taxon>Sphingomonadales</taxon>
        <taxon>Erythrobacteraceae</taxon>
        <taxon>Altererythrobacter</taxon>
    </lineage>
</organism>
<dbReference type="EMBL" id="CP121106">
    <property type="protein sequence ID" value="WFL78299.1"/>
    <property type="molecule type" value="Genomic_DNA"/>
</dbReference>
<dbReference type="RefSeq" id="WP_278016989.1">
    <property type="nucleotide sequence ID" value="NZ_CP121106.1"/>
</dbReference>
<dbReference type="Gene3D" id="3.40.50.150">
    <property type="entry name" value="Vaccinia Virus protein VP39"/>
    <property type="match status" value="1"/>
</dbReference>
<evidence type="ECO:0000256" key="1">
    <source>
        <dbReference type="SAM" id="SignalP"/>
    </source>
</evidence>
<evidence type="ECO:0000313" key="3">
    <source>
        <dbReference type="Proteomes" id="UP001215827"/>
    </source>
</evidence>
<dbReference type="PIRSF" id="PIRSF031679">
    <property type="entry name" value="Mtase_Alr7345_prd"/>
    <property type="match status" value="1"/>
</dbReference>
<dbReference type="InterPro" id="IPR029063">
    <property type="entry name" value="SAM-dependent_MTases_sf"/>
</dbReference>
<keyword evidence="3" id="KW-1185">Reference proteome</keyword>
<dbReference type="InterPro" id="IPR016980">
    <property type="entry name" value="S-AdoMet-dep_MeTrfase_Alr7345"/>
</dbReference>
<gene>
    <name evidence="2" type="ORF">P7228_04335</name>
</gene>
<feature type="signal peptide" evidence="1">
    <location>
        <begin position="1"/>
        <end position="19"/>
    </location>
</feature>
<keyword evidence="1" id="KW-0732">Signal</keyword>
<evidence type="ECO:0008006" key="4">
    <source>
        <dbReference type="Google" id="ProtNLM"/>
    </source>
</evidence>
<dbReference type="Proteomes" id="UP001215827">
    <property type="component" value="Chromosome"/>
</dbReference>
<name>A0ABY8FTG4_9SPHN</name>
<proteinExistence type="predicted"/>
<sequence length="278" mass="31328">MKKLLFAAAACTMAFAAPAAADHHSESETRAALEAAVAADWRGEDRERDQYRHPVETIEFFQIKPGMTVVDYVPPPGWYTKILVPYLGSKGTYVATIRTFEGGSPEGQARQRVFPEVFPRLTREDMEKNSIENAAKIEGLNTIYIPEEMHGTADRVLVFRMMHNLHRWGLVPEELSNFRKLLKNDGMLGIVQHRARADAPYSYADGNNGYMRQEDVIKLVEAHGFELVASSEINANPKDTADHEGGVWQIPPRWASQDEAKKAIGESDRMTLLFKKRP</sequence>
<evidence type="ECO:0000313" key="2">
    <source>
        <dbReference type="EMBL" id="WFL78299.1"/>
    </source>
</evidence>
<dbReference type="SUPFAM" id="SSF53335">
    <property type="entry name" value="S-adenosyl-L-methionine-dependent methyltransferases"/>
    <property type="match status" value="1"/>
</dbReference>
<reference evidence="2 3" key="1">
    <citation type="submission" date="2023-03" db="EMBL/GenBank/DDBJ databases">
        <title>Altererythrobacter sp. CAU 1644 isolated from sand.</title>
        <authorList>
            <person name="Kim W."/>
        </authorList>
    </citation>
    <scope>NUCLEOTIDE SEQUENCE [LARGE SCALE GENOMIC DNA]</scope>
    <source>
        <strain evidence="2 3">CAU 1644</strain>
    </source>
</reference>
<accession>A0ABY8FTG4</accession>
<protein>
    <recommendedName>
        <fullName evidence="4">Methyltransferase</fullName>
    </recommendedName>
</protein>